<evidence type="ECO:0000313" key="2">
    <source>
        <dbReference type="Proteomes" id="UP000294299"/>
    </source>
</evidence>
<evidence type="ECO:0000313" key="1">
    <source>
        <dbReference type="EMBL" id="VFJ14730.1"/>
    </source>
</evidence>
<sequence length="86" mass="10393">MFYCALYFVMTENQDNKKIEDCRENLLDITIKYTKNERPKNESKNILKRLVEKLKSRTIAFTKKVIDKDKDFNTELDKEKKQENLN</sequence>
<proteinExistence type="predicted"/>
<organism evidence="1 2">
    <name type="scientific">Candidatus Nitrosocosmicus franklandianus</name>
    <dbReference type="NCBI Taxonomy" id="1798806"/>
    <lineage>
        <taxon>Archaea</taxon>
        <taxon>Nitrososphaerota</taxon>
        <taxon>Nitrososphaeria</taxon>
        <taxon>Nitrososphaerales</taxon>
        <taxon>Nitrososphaeraceae</taxon>
        <taxon>Candidatus Nitrosocosmicus</taxon>
    </lineage>
</organism>
<dbReference type="AlphaFoldDB" id="A0A484ICA7"/>
<gene>
    <name evidence="1" type="ORF">NFRAN_2408</name>
</gene>
<reference evidence="1 2" key="1">
    <citation type="submission" date="2019-02" db="EMBL/GenBank/DDBJ databases">
        <authorList>
            <person name="Lehtovirta-Morley E L."/>
        </authorList>
    </citation>
    <scope>NUCLEOTIDE SEQUENCE [LARGE SCALE GENOMIC DNA]</scope>
    <source>
        <strain evidence="1">NFRAN1</strain>
    </source>
</reference>
<dbReference type="Proteomes" id="UP000294299">
    <property type="component" value="Chromosome NFRAN"/>
</dbReference>
<dbReference type="EMBL" id="LR216287">
    <property type="protein sequence ID" value="VFJ14730.1"/>
    <property type="molecule type" value="Genomic_DNA"/>
</dbReference>
<name>A0A484ICA7_9ARCH</name>
<accession>A0A484ICA7</accession>
<dbReference type="KEGG" id="nfn:NFRAN_2408"/>
<keyword evidence="2" id="KW-1185">Reference proteome</keyword>
<protein>
    <submittedName>
        <fullName evidence="1">Uncharacterized protein</fullName>
    </submittedName>
</protein>